<sequence>MSRRRRGRAALAVVAVALLVLGACGGSGDEGDAEGAAAAAPADEGAFPVTIEHKYGETVVEEAPERVVSVGFTEQDSLLALGIVPVGIRDWYGDQPDATWPWAQDELGDAEPEVLSSEDINFEAVAALRPDLIVGVSSGMTDQEYDTLSEIAPTLAQTDEYVDFGTPWQDQLELVGRAVGRSDEAAALTEDLEGRFADIRAEHPELQGQEVAVSYAVSESEIGAYGTQDVRGRLMLDIGMAIPDEFDELAGDQFYSSFSLEEVERLDRDVVVWVSASDAINQRIADSPVRQQLDAVDEGREVFLTAEQAAAAGFSSPLSLPYLLDELVPMLTAAVDGDPATEVPDAL</sequence>
<reference evidence="7" key="1">
    <citation type="submission" date="2023-01" db="EMBL/GenBank/DDBJ databases">
        <title>The diversity of Class Acidimicrobiia in South China Sea sediment environments and the proposal of Iamia marina sp. nov., a novel species of the genus Iamia.</title>
        <authorList>
            <person name="He Y."/>
            <person name="Tian X."/>
        </authorList>
    </citation>
    <scope>NUCLEOTIDE SEQUENCE</scope>
    <source>
        <strain evidence="7">DSM 19957</strain>
    </source>
</reference>
<dbReference type="GO" id="GO:1901678">
    <property type="term" value="P:iron coordination entity transport"/>
    <property type="evidence" value="ECO:0007669"/>
    <property type="project" value="UniProtKB-ARBA"/>
</dbReference>
<dbReference type="PANTHER" id="PTHR30532:SF24">
    <property type="entry name" value="FERRIC ENTEROBACTIN-BINDING PERIPLASMIC PROTEIN FEPB"/>
    <property type="match status" value="1"/>
</dbReference>
<dbReference type="InterPro" id="IPR051313">
    <property type="entry name" value="Bact_iron-sidero_bind"/>
</dbReference>
<comment type="subcellular location">
    <subcellularLocation>
        <location evidence="1">Cell envelope</location>
    </subcellularLocation>
</comment>
<dbReference type="Gene3D" id="3.40.50.1980">
    <property type="entry name" value="Nitrogenase molybdenum iron protein domain"/>
    <property type="match status" value="2"/>
</dbReference>
<evidence type="ECO:0000259" key="6">
    <source>
        <dbReference type="PROSITE" id="PS50983"/>
    </source>
</evidence>
<feature type="chain" id="PRO_5042265164" evidence="5">
    <location>
        <begin position="26"/>
        <end position="347"/>
    </location>
</feature>
<feature type="signal peptide" evidence="5">
    <location>
        <begin position="1"/>
        <end position="25"/>
    </location>
</feature>
<dbReference type="InterPro" id="IPR002491">
    <property type="entry name" value="ABC_transptr_periplasmic_BD"/>
</dbReference>
<dbReference type="KEGG" id="ima:PO878_08625"/>
<keyword evidence="4 5" id="KW-0732">Signal</keyword>
<dbReference type="Pfam" id="PF01497">
    <property type="entry name" value="Peripla_BP_2"/>
    <property type="match status" value="1"/>
</dbReference>
<evidence type="ECO:0000256" key="1">
    <source>
        <dbReference type="ARBA" id="ARBA00004196"/>
    </source>
</evidence>
<feature type="domain" description="Fe/B12 periplasmic-binding" evidence="6">
    <location>
        <begin position="66"/>
        <end position="335"/>
    </location>
</feature>
<gene>
    <name evidence="7" type="ORF">PO878_08625</name>
</gene>
<dbReference type="PROSITE" id="PS51257">
    <property type="entry name" value="PROKAR_LIPOPROTEIN"/>
    <property type="match status" value="1"/>
</dbReference>
<dbReference type="SUPFAM" id="SSF53807">
    <property type="entry name" value="Helical backbone' metal receptor"/>
    <property type="match status" value="1"/>
</dbReference>
<dbReference type="RefSeq" id="WP_272738303.1">
    <property type="nucleotide sequence ID" value="NZ_CP116942.1"/>
</dbReference>
<dbReference type="PROSITE" id="PS50983">
    <property type="entry name" value="FE_B12_PBP"/>
    <property type="match status" value="1"/>
</dbReference>
<protein>
    <submittedName>
        <fullName evidence="7">Iron-siderophore ABC transporter substrate-binding protein</fullName>
    </submittedName>
</protein>
<proteinExistence type="inferred from homology"/>
<evidence type="ECO:0000313" key="8">
    <source>
        <dbReference type="Proteomes" id="UP001216390"/>
    </source>
</evidence>
<keyword evidence="3" id="KW-0813">Transport</keyword>
<name>A0AAE9YCQ6_9ACTN</name>
<accession>A0AAE9YCQ6</accession>
<comment type="similarity">
    <text evidence="2">Belongs to the bacterial solute-binding protein 8 family.</text>
</comment>
<organism evidence="7 8">
    <name type="scientific">Iamia majanohamensis</name>
    <dbReference type="NCBI Taxonomy" id="467976"/>
    <lineage>
        <taxon>Bacteria</taxon>
        <taxon>Bacillati</taxon>
        <taxon>Actinomycetota</taxon>
        <taxon>Acidimicrobiia</taxon>
        <taxon>Acidimicrobiales</taxon>
        <taxon>Iamiaceae</taxon>
        <taxon>Iamia</taxon>
    </lineage>
</organism>
<evidence type="ECO:0000313" key="7">
    <source>
        <dbReference type="EMBL" id="WCO68788.1"/>
    </source>
</evidence>
<evidence type="ECO:0000256" key="4">
    <source>
        <dbReference type="ARBA" id="ARBA00022729"/>
    </source>
</evidence>
<keyword evidence="8" id="KW-1185">Reference proteome</keyword>
<dbReference type="EMBL" id="CP116942">
    <property type="protein sequence ID" value="WCO68788.1"/>
    <property type="molecule type" value="Genomic_DNA"/>
</dbReference>
<dbReference type="Proteomes" id="UP001216390">
    <property type="component" value="Chromosome"/>
</dbReference>
<evidence type="ECO:0000256" key="5">
    <source>
        <dbReference type="SAM" id="SignalP"/>
    </source>
</evidence>
<dbReference type="CDD" id="cd01146">
    <property type="entry name" value="FhuD"/>
    <property type="match status" value="1"/>
</dbReference>
<evidence type="ECO:0000256" key="3">
    <source>
        <dbReference type="ARBA" id="ARBA00022448"/>
    </source>
</evidence>
<dbReference type="AlphaFoldDB" id="A0AAE9YCQ6"/>
<dbReference type="GO" id="GO:0030288">
    <property type="term" value="C:outer membrane-bounded periplasmic space"/>
    <property type="evidence" value="ECO:0007669"/>
    <property type="project" value="TreeGrafter"/>
</dbReference>
<evidence type="ECO:0000256" key="2">
    <source>
        <dbReference type="ARBA" id="ARBA00008814"/>
    </source>
</evidence>
<dbReference type="PANTHER" id="PTHR30532">
    <property type="entry name" value="IRON III DICITRATE-BINDING PERIPLASMIC PROTEIN"/>
    <property type="match status" value="1"/>
</dbReference>